<feature type="domain" description="BHLH" evidence="3">
    <location>
        <begin position="212"/>
        <end position="290"/>
    </location>
</feature>
<feature type="region of interest" description="Disordered" evidence="2">
    <location>
        <begin position="77"/>
        <end position="96"/>
    </location>
</feature>
<keyword evidence="1" id="KW-0175">Coiled coil</keyword>
<dbReference type="Proteomes" id="UP001172102">
    <property type="component" value="Unassembled WGS sequence"/>
</dbReference>
<dbReference type="PROSITE" id="PS50888">
    <property type="entry name" value="BHLH"/>
    <property type="match status" value="1"/>
</dbReference>
<dbReference type="EMBL" id="JAUKUA010000002">
    <property type="protein sequence ID" value="KAK0725787.1"/>
    <property type="molecule type" value="Genomic_DNA"/>
</dbReference>
<feature type="region of interest" description="Disordered" evidence="2">
    <location>
        <begin position="149"/>
        <end position="217"/>
    </location>
</feature>
<name>A0AA40B158_9PEZI</name>
<keyword evidence="5" id="KW-1185">Reference proteome</keyword>
<evidence type="ECO:0000313" key="4">
    <source>
        <dbReference type="EMBL" id="KAK0725787.1"/>
    </source>
</evidence>
<feature type="coiled-coil region" evidence="1">
    <location>
        <begin position="280"/>
        <end position="314"/>
    </location>
</feature>
<organism evidence="4 5">
    <name type="scientific">Lasiosphaeris hirsuta</name>
    <dbReference type="NCBI Taxonomy" id="260670"/>
    <lineage>
        <taxon>Eukaryota</taxon>
        <taxon>Fungi</taxon>
        <taxon>Dikarya</taxon>
        <taxon>Ascomycota</taxon>
        <taxon>Pezizomycotina</taxon>
        <taxon>Sordariomycetes</taxon>
        <taxon>Sordariomycetidae</taxon>
        <taxon>Sordariales</taxon>
        <taxon>Lasiosphaeriaceae</taxon>
        <taxon>Lasiosphaeris</taxon>
    </lineage>
</organism>
<evidence type="ECO:0000256" key="2">
    <source>
        <dbReference type="SAM" id="MobiDB-lite"/>
    </source>
</evidence>
<dbReference type="InterPro" id="IPR036638">
    <property type="entry name" value="HLH_DNA-bd_sf"/>
</dbReference>
<gene>
    <name evidence="4" type="ORF">B0H67DRAFT_140648</name>
</gene>
<dbReference type="InterPro" id="IPR011598">
    <property type="entry name" value="bHLH_dom"/>
</dbReference>
<feature type="compositionally biased region" description="Polar residues" evidence="2">
    <location>
        <begin position="149"/>
        <end position="159"/>
    </location>
</feature>
<proteinExistence type="predicted"/>
<dbReference type="Pfam" id="PF00010">
    <property type="entry name" value="HLH"/>
    <property type="match status" value="1"/>
</dbReference>
<dbReference type="SMART" id="SM00353">
    <property type="entry name" value="HLH"/>
    <property type="match status" value="1"/>
</dbReference>
<evidence type="ECO:0000259" key="3">
    <source>
        <dbReference type="PROSITE" id="PS50888"/>
    </source>
</evidence>
<feature type="compositionally biased region" description="Basic and acidic residues" evidence="2">
    <location>
        <begin position="80"/>
        <end position="91"/>
    </location>
</feature>
<dbReference type="CDD" id="cd11399">
    <property type="entry name" value="bHLHzip_scHMS1_like"/>
    <property type="match status" value="1"/>
</dbReference>
<reference evidence="4" key="1">
    <citation type="submission" date="2023-06" db="EMBL/GenBank/DDBJ databases">
        <title>Genome-scale phylogeny and comparative genomics of the fungal order Sordariales.</title>
        <authorList>
            <consortium name="Lawrence Berkeley National Laboratory"/>
            <person name="Hensen N."/>
            <person name="Bonometti L."/>
            <person name="Westerberg I."/>
            <person name="Brannstrom I.O."/>
            <person name="Guillou S."/>
            <person name="Cros-Aarteil S."/>
            <person name="Calhoun S."/>
            <person name="Haridas S."/>
            <person name="Kuo A."/>
            <person name="Mondo S."/>
            <person name="Pangilinan J."/>
            <person name="Riley R."/>
            <person name="Labutti K."/>
            <person name="Andreopoulos B."/>
            <person name="Lipzen A."/>
            <person name="Chen C."/>
            <person name="Yanf M."/>
            <person name="Daum C."/>
            <person name="Ng V."/>
            <person name="Clum A."/>
            <person name="Steindorff A."/>
            <person name="Ohm R."/>
            <person name="Martin F."/>
            <person name="Silar P."/>
            <person name="Natvig D."/>
            <person name="Lalanne C."/>
            <person name="Gautier V."/>
            <person name="Ament-Velasquez S.L."/>
            <person name="Kruys A."/>
            <person name="Hutchinson M.I."/>
            <person name="Powell A.J."/>
            <person name="Barry K."/>
            <person name="Miller A.N."/>
            <person name="Grigoriev I.V."/>
            <person name="Debuchy R."/>
            <person name="Gladieux P."/>
            <person name="Thoren M.H."/>
            <person name="Johannesson H."/>
        </authorList>
    </citation>
    <scope>NUCLEOTIDE SEQUENCE</scope>
    <source>
        <strain evidence="4">SMH4607-1</strain>
    </source>
</reference>
<dbReference type="Gene3D" id="4.10.280.10">
    <property type="entry name" value="Helix-loop-helix DNA-binding domain"/>
    <property type="match status" value="1"/>
</dbReference>
<dbReference type="SUPFAM" id="SSF47459">
    <property type="entry name" value="HLH, helix-loop-helix DNA-binding domain"/>
    <property type="match status" value="1"/>
</dbReference>
<dbReference type="PANTHER" id="PTHR47336">
    <property type="entry name" value="TRANSCRIPTION FACTOR HMS1-RELATED"/>
    <property type="match status" value="1"/>
</dbReference>
<dbReference type="InterPro" id="IPR052099">
    <property type="entry name" value="Regulatory_TF_Diverse"/>
</dbReference>
<comment type="caution">
    <text evidence="4">The sequence shown here is derived from an EMBL/GenBank/DDBJ whole genome shotgun (WGS) entry which is preliminary data.</text>
</comment>
<dbReference type="GO" id="GO:0046983">
    <property type="term" value="F:protein dimerization activity"/>
    <property type="evidence" value="ECO:0007669"/>
    <property type="project" value="InterPro"/>
</dbReference>
<feature type="compositionally biased region" description="Basic residues" evidence="2">
    <location>
        <begin position="169"/>
        <end position="178"/>
    </location>
</feature>
<evidence type="ECO:0000313" key="5">
    <source>
        <dbReference type="Proteomes" id="UP001172102"/>
    </source>
</evidence>
<evidence type="ECO:0000256" key="1">
    <source>
        <dbReference type="SAM" id="Coils"/>
    </source>
</evidence>
<sequence length="326" mass="35549">MDTINSSLPFDPFATPFGTAFNPEFSPISLFSPQEDFGFSTDFASESAGSPASPISPVSPVLSASSYGFPATDEWTSWDATEHSPEPESFFKNEPFNNSLVSPLPTRKLSLSPAVNPMDLTVPLVPAVLPFQSQGVNYQSPQATATLPAQQYSKASSTVPVDVESAKRYPSRNLKRKSSSSASEEEESSPKRSSQSPPPTASRHSEKEAQAPKKTAHNMIEKRYRTNLNDKIAQLRDAVPALRVVVQRLEHATYDDADDGFMDQDLGVAPVPKLNKATVLSKATEYIIQLERRNRSLETENSALRGRMEGLEILLMGRGGAAGVWN</sequence>
<dbReference type="PANTHER" id="PTHR47336:SF2">
    <property type="entry name" value="TRANSCRIPTION FACTOR HMS1-RELATED"/>
    <property type="match status" value="1"/>
</dbReference>
<protein>
    <recommendedName>
        <fullName evidence="3">BHLH domain-containing protein</fullName>
    </recommendedName>
</protein>
<accession>A0AA40B158</accession>
<dbReference type="AlphaFoldDB" id="A0AA40B158"/>